<gene>
    <name evidence="6" type="ORF">IZ6_17030</name>
</gene>
<protein>
    <submittedName>
        <fullName evidence="6">DNA-binding response regulator</fullName>
    </submittedName>
</protein>
<dbReference type="AlphaFoldDB" id="A0A6S6QWR0"/>
<dbReference type="GO" id="GO:0006355">
    <property type="term" value="P:regulation of DNA-templated transcription"/>
    <property type="evidence" value="ECO:0007669"/>
    <property type="project" value="InterPro"/>
</dbReference>
<dbReference type="InterPro" id="IPR036388">
    <property type="entry name" value="WH-like_DNA-bd_sf"/>
</dbReference>
<organism evidence="6 7">
    <name type="scientific">Terrihabitans soli</name>
    <dbReference type="NCBI Taxonomy" id="708113"/>
    <lineage>
        <taxon>Bacteria</taxon>
        <taxon>Pseudomonadati</taxon>
        <taxon>Pseudomonadota</taxon>
        <taxon>Alphaproteobacteria</taxon>
        <taxon>Hyphomicrobiales</taxon>
        <taxon>Terrihabitans</taxon>
    </lineage>
</organism>
<keyword evidence="1 3" id="KW-0238">DNA-binding</keyword>
<keyword evidence="2" id="KW-0597">Phosphoprotein</keyword>
<dbReference type="PROSITE" id="PS51755">
    <property type="entry name" value="OMPR_PHOB"/>
    <property type="match status" value="1"/>
</dbReference>
<dbReference type="InterPro" id="IPR001789">
    <property type="entry name" value="Sig_transdc_resp-reg_receiver"/>
</dbReference>
<dbReference type="GO" id="GO:0000156">
    <property type="term" value="F:phosphorelay response regulator activity"/>
    <property type="evidence" value="ECO:0007669"/>
    <property type="project" value="TreeGrafter"/>
</dbReference>
<evidence type="ECO:0000313" key="6">
    <source>
        <dbReference type="EMBL" id="BCJ90968.1"/>
    </source>
</evidence>
<accession>A0A6S6QWR0</accession>
<evidence type="ECO:0000313" key="7">
    <source>
        <dbReference type="Proteomes" id="UP000515317"/>
    </source>
</evidence>
<proteinExistence type="predicted"/>
<dbReference type="Pfam" id="PF00072">
    <property type="entry name" value="Response_reg"/>
    <property type="match status" value="1"/>
</dbReference>
<dbReference type="Pfam" id="PF00486">
    <property type="entry name" value="Trans_reg_C"/>
    <property type="match status" value="1"/>
</dbReference>
<evidence type="ECO:0000259" key="5">
    <source>
        <dbReference type="PROSITE" id="PS51755"/>
    </source>
</evidence>
<dbReference type="Gene3D" id="6.10.250.690">
    <property type="match status" value="1"/>
</dbReference>
<dbReference type="EMBL" id="AP023361">
    <property type="protein sequence ID" value="BCJ90968.1"/>
    <property type="molecule type" value="Genomic_DNA"/>
</dbReference>
<evidence type="ECO:0000256" key="1">
    <source>
        <dbReference type="ARBA" id="ARBA00023125"/>
    </source>
</evidence>
<dbReference type="GO" id="GO:0005829">
    <property type="term" value="C:cytosol"/>
    <property type="evidence" value="ECO:0007669"/>
    <property type="project" value="TreeGrafter"/>
</dbReference>
<evidence type="ECO:0000256" key="2">
    <source>
        <dbReference type="PROSITE-ProRule" id="PRU00169"/>
    </source>
</evidence>
<keyword evidence="7" id="KW-1185">Reference proteome</keyword>
<dbReference type="GO" id="GO:0000976">
    <property type="term" value="F:transcription cis-regulatory region binding"/>
    <property type="evidence" value="ECO:0007669"/>
    <property type="project" value="TreeGrafter"/>
</dbReference>
<dbReference type="PANTHER" id="PTHR48111">
    <property type="entry name" value="REGULATOR OF RPOS"/>
    <property type="match status" value="1"/>
</dbReference>
<dbReference type="InterPro" id="IPR039420">
    <property type="entry name" value="WalR-like"/>
</dbReference>
<name>A0A6S6QWR0_9HYPH</name>
<dbReference type="SMART" id="SM00448">
    <property type="entry name" value="REC"/>
    <property type="match status" value="1"/>
</dbReference>
<dbReference type="Proteomes" id="UP000515317">
    <property type="component" value="Chromosome"/>
</dbReference>
<feature type="DNA-binding region" description="OmpR/PhoB-type" evidence="3">
    <location>
        <begin position="124"/>
        <end position="221"/>
    </location>
</feature>
<dbReference type="SMART" id="SM00862">
    <property type="entry name" value="Trans_reg_C"/>
    <property type="match status" value="1"/>
</dbReference>
<evidence type="ECO:0000259" key="4">
    <source>
        <dbReference type="PROSITE" id="PS50110"/>
    </source>
</evidence>
<dbReference type="PANTHER" id="PTHR48111:SF36">
    <property type="entry name" value="TRANSCRIPTIONAL REGULATORY PROTEIN CUTR"/>
    <property type="match status" value="1"/>
</dbReference>
<dbReference type="RefSeq" id="WP_222874652.1">
    <property type="nucleotide sequence ID" value="NZ_AP023361.1"/>
</dbReference>
<dbReference type="Gene3D" id="1.10.10.10">
    <property type="entry name" value="Winged helix-like DNA-binding domain superfamily/Winged helix DNA-binding domain"/>
    <property type="match status" value="1"/>
</dbReference>
<dbReference type="CDD" id="cd00383">
    <property type="entry name" value="trans_reg_C"/>
    <property type="match status" value="1"/>
</dbReference>
<dbReference type="GO" id="GO:0032993">
    <property type="term" value="C:protein-DNA complex"/>
    <property type="evidence" value="ECO:0007669"/>
    <property type="project" value="TreeGrafter"/>
</dbReference>
<sequence>MRLLLVEDSTRLRELLGEVVADAGWHLDAFESATDGAHAAHDIPYDLALIDLGLPDGDGLDLIRTLRAGGKTLPILILTARDGVDARVAGLDAGADDYLVKPFNNRELMARCRALLRRSPALAGNVLDFGGLSFDPQSRTATLSGEALRLTPRESSLLEVLIRNAGHVVTRARIEAALSSFDAELSPNALDLAVSRLRRSLGAQRGLKLETVRGVGYLLRNATDAA</sequence>
<dbReference type="InterPro" id="IPR011006">
    <property type="entry name" value="CheY-like_superfamily"/>
</dbReference>
<dbReference type="SUPFAM" id="SSF52172">
    <property type="entry name" value="CheY-like"/>
    <property type="match status" value="1"/>
</dbReference>
<dbReference type="PROSITE" id="PS50110">
    <property type="entry name" value="RESPONSE_REGULATORY"/>
    <property type="match status" value="1"/>
</dbReference>
<dbReference type="KEGG" id="tso:IZ6_17030"/>
<evidence type="ECO:0000256" key="3">
    <source>
        <dbReference type="PROSITE-ProRule" id="PRU01091"/>
    </source>
</evidence>
<feature type="domain" description="Response regulatory" evidence="4">
    <location>
        <begin position="2"/>
        <end position="116"/>
    </location>
</feature>
<dbReference type="Gene3D" id="3.40.50.2300">
    <property type="match status" value="1"/>
</dbReference>
<feature type="modified residue" description="4-aspartylphosphate" evidence="2">
    <location>
        <position position="51"/>
    </location>
</feature>
<reference evidence="6 7" key="1">
    <citation type="submission" date="2020-08" db="EMBL/GenBank/DDBJ databases">
        <title>Genome sequence of Rhizobiales bacterium strain IZ6.</title>
        <authorList>
            <person name="Nakai R."/>
            <person name="Naganuma T."/>
        </authorList>
    </citation>
    <scope>NUCLEOTIDE SEQUENCE [LARGE SCALE GENOMIC DNA]</scope>
    <source>
        <strain evidence="6 7">IZ6</strain>
    </source>
</reference>
<dbReference type="InterPro" id="IPR001867">
    <property type="entry name" value="OmpR/PhoB-type_DNA-bd"/>
</dbReference>
<feature type="domain" description="OmpR/PhoB-type" evidence="5">
    <location>
        <begin position="124"/>
        <end position="221"/>
    </location>
</feature>